<feature type="domain" description="Glycosyl transferase family 51" evidence="16">
    <location>
        <begin position="46"/>
        <end position="219"/>
    </location>
</feature>
<feature type="compositionally biased region" description="Pro residues" evidence="14">
    <location>
        <begin position="651"/>
        <end position="664"/>
    </location>
</feature>
<evidence type="ECO:0000256" key="6">
    <source>
        <dbReference type="ARBA" id="ARBA00022679"/>
    </source>
</evidence>
<dbReference type="InterPro" id="IPR001264">
    <property type="entry name" value="Glyco_trans_51"/>
</dbReference>
<evidence type="ECO:0000256" key="7">
    <source>
        <dbReference type="ARBA" id="ARBA00022801"/>
    </source>
</evidence>
<dbReference type="GO" id="GO:0071555">
    <property type="term" value="P:cell wall organization"/>
    <property type="evidence" value="ECO:0007669"/>
    <property type="project" value="UniProtKB-KW"/>
</dbReference>
<dbReference type="Pfam" id="PF00912">
    <property type="entry name" value="Transgly"/>
    <property type="match status" value="1"/>
</dbReference>
<dbReference type="InterPro" id="IPR001460">
    <property type="entry name" value="PCN-bd_Tpept"/>
</dbReference>
<dbReference type="PANTHER" id="PTHR32282">
    <property type="entry name" value="BINDING PROTEIN TRANSPEPTIDASE, PUTATIVE-RELATED"/>
    <property type="match status" value="1"/>
</dbReference>
<evidence type="ECO:0000256" key="5">
    <source>
        <dbReference type="ARBA" id="ARBA00022676"/>
    </source>
</evidence>
<keyword evidence="5" id="KW-0328">Glycosyltransferase</keyword>
<dbReference type="SUPFAM" id="SSF53955">
    <property type="entry name" value="Lysozyme-like"/>
    <property type="match status" value="1"/>
</dbReference>
<evidence type="ECO:0000256" key="12">
    <source>
        <dbReference type="ARBA" id="ARBA00034000"/>
    </source>
</evidence>
<dbReference type="GO" id="GO:0030288">
    <property type="term" value="C:outer membrane-bounded periplasmic space"/>
    <property type="evidence" value="ECO:0007669"/>
    <property type="project" value="TreeGrafter"/>
</dbReference>
<dbReference type="InterPro" id="IPR036950">
    <property type="entry name" value="PBP_transglycosylase"/>
</dbReference>
<reference evidence="17" key="1">
    <citation type="submission" date="2021-03" db="EMBL/GenBank/DDBJ databases">
        <authorList>
            <person name="Kanchanasin P."/>
            <person name="Saeng-In P."/>
            <person name="Phongsopitanun W."/>
            <person name="Yuki M."/>
            <person name="Kudo T."/>
            <person name="Ohkuma M."/>
            <person name="Tanasupawat S."/>
        </authorList>
    </citation>
    <scope>NUCLEOTIDE SEQUENCE</scope>
    <source>
        <strain evidence="17">GKU 128</strain>
    </source>
</reference>
<protein>
    <submittedName>
        <fullName evidence="17">Penicillin-binding protein</fullName>
    </submittedName>
</protein>
<dbReference type="FunFam" id="1.10.3810.10:FF:000001">
    <property type="entry name" value="Penicillin-binding protein 1A"/>
    <property type="match status" value="1"/>
</dbReference>
<keyword evidence="10" id="KW-0511">Multifunctional enzyme</keyword>
<dbReference type="PANTHER" id="PTHR32282:SF34">
    <property type="entry name" value="PENICILLIN-BINDING PROTEIN 1A"/>
    <property type="match status" value="1"/>
</dbReference>
<keyword evidence="11" id="KW-0961">Cell wall biogenesis/degradation</keyword>
<dbReference type="GO" id="GO:0006508">
    <property type="term" value="P:proteolysis"/>
    <property type="evidence" value="ECO:0007669"/>
    <property type="project" value="UniProtKB-KW"/>
</dbReference>
<dbReference type="Gene3D" id="1.10.3810.10">
    <property type="entry name" value="Biosynthetic peptidoglycan transglycosylase-like"/>
    <property type="match status" value="1"/>
</dbReference>
<dbReference type="Gene3D" id="3.40.710.10">
    <property type="entry name" value="DD-peptidase/beta-lactamase superfamily"/>
    <property type="match status" value="1"/>
</dbReference>
<evidence type="ECO:0000256" key="4">
    <source>
        <dbReference type="ARBA" id="ARBA00022670"/>
    </source>
</evidence>
<name>A0A939PK10_9ACTN</name>
<evidence type="ECO:0000256" key="9">
    <source>
        <dbReference type="ARBA" id="ARBA00022984"/>
    </source>
</evidence>
<feature type="compositionally biased region" description="Pro residues" evidence="14">
    <location>
        <begin position="684"/>
        <end position="693"/>
    </location>
</feature>
<comment type="catalytic activity">
    <reaction evidence="12">
        <text>Preferential cleavage: (Ac)2-L-Lys-D-Ala-|-D-Ala. Also transpeptidation of peptidyl-alanyl moieties that are N-acyl substituents of D-alanine.</text>
        <dbReference type="EC" id="3.4.16.4"/>
    </reaction>
</comment>
<dbReference type="GO" id="GO:0008360">
    <property type="term" value="P:regulation of cell shape"/>
    <property type="evidence" value="ECO:0007669"/>
    <property type="project" value="UniProtKB-KW"/>
</dbReference>
<evidence type="ECO:0000259" key="16">
    <source>
        <dbReference type="Pfam" id="PF00912"/>
    </source>
</evidence>
<dbReference type="InterPro" id="IPR050396">
    <property type="entry name" value="Glycosyltr_51/Transpeptidase"/>
</dbReference>
<evidence type="ECO:0000256" key="11">
    <source>
        <dbReference type="ARBA" id="ARBA00023316"/>
    </source>
</evidence>
<evidence type="ECO:0000313" key="17">
    <source>
        <dbReference type="EMBL" id="MBO2453553.1"/>
    </source>
</evidence>
<feature type="region of interest" description="Disordered" evidence="14">
    <location>
        <begin position="596"/>
        <end position="724"/>
    </location>
</feature>
<evidence type="ECO:0000256" key="14">
    <source>
        <dbReference type="SAM" id="MobiDB-lite"/>
    </source>
</evidence>
<dbReference type="GO" id="GO:0008658">
    <property type="term" value="F:penicillin binding"/>
    <property type="evidence" value="ECO:0007669"/>
    <property type="project" value="InterPro"/>
</dbReference>
<dbReference type="Proteomes" id="UP000669179">
    <property type="component" value="Unassembled WGS sequence"/>
</dbReference>
<evidence type="ECO:0000256" key="2">
    <source>
        <dbReference type="ARBA" id="ARBA00007739"/>
    </source>
</evidence>
<dbReference type="EMBL" id="JAGEOJ010000021">
    <property type="protein sequence ID" value="MBO2453553.1"/>
    <property type="molecule type" value="Genomic_DNA"/>
</dbReference>
<dbReference type="GO" id="GO:0009002">
    <property type="term" value="F:serine-type D-Ala-D-Ala carboxypeptidase activity"/>
    <property type="evidence" value="ECO:0007669"/>
    <property type="project" value="UniProtKB-EC"/>
</dbReference>
<evidence type="ECO:0000256" key="8">
    <source>
        <dbReference type="ARBA" id="ARBA00022960"/>
    </source>
</evidence>
<sequence>MGLLAATVLVIVAYMNTPVPTEKQATAVAQESVIYYDNGTTPIARVGMKRESVPLAKIPDQVQKAVLAAEDRGFEHEPGVSPTGIARALFKTATGGDVQGGSTITQQLSRNYFAGLSQDRTVSRKLKEILISVRLGQEMKKQEILNLYLNTVYFGREAYGVQAAARAYFHKDVSKLKVNEAAMLAAMIQRPNYFKTTGSPSYPAKAALISRWNYVLNGMVESKWLDAGARAQQKFPTTQKTWSDVPDTTQAGYMTERVKKELESLGIDDQALQSQGYRVYTTFNRELQDYTAKVVNKVRNEKHLSKDVRFGLASVNTKGEVVAAYGGPGYDKQQWDDAFQSAVQPGSSFKPVVLAAALKKDISLKTTINGSYRRVINEQPFTNDSRSENGVYNLLQMTQHSINTAYVDLGQKVGLDDVVKMGEEMGIPHSTPGFNSKITSLPLGPMDVSPVNMASVYSTFAAEGKHTPVHVITKITDSKGKPVKNLPWDDDAKQVFSKGVAGDATKAMQAVVQSGTGTQAKLDDGRQVAGKTGTASENKSAWFVGYTPQLAVSAAMWREKNGKRLPLQGVGGYNQIYGGTVPSELFKLFMTKAMEKEQQKDFPPPGDVGSIPDWAAPKPTPTPTPSTTPTCQPGQQPTEPGAGQTQQPCPSTTPSPTPSTPSAPPSSSGQPCDQFGMPVGCNPNIPPSTPPPAWWCNRNPDNAQCKPNTDPGRSREPNSGKGTG</sequence>
<keyword evidence="6" id="KW-0808">Transferase</keyword>
<feature type="compositionally biased region" description="Low complexity" evidence="14">
    <location>
        <begin position="627"/>
        <end position="650"/>
    </location>
</feature>
<dbReference type="SUPFAM" id="SSF56601">
    <property type="entry name" value="beta-lactamase/transpeptidase-like"/>
    <property type="match status" value="1"/>
</dbReference>
<dbReference type="GO" id="GO:0008955">
    <property type="term" value="F:peptidoglycan glycosyltransferase activity"/>
    <property type="evidence" value="ECO:0007669"/>
    <property type="project" value="UniProtKB-EC"/>
</dbReference>
<keyword evidence="18" id="KW-1185">Reference proteome</keyword>
<gene>
    <name evidence="17" type="ORF">J4573_41140</name>
</gene>
<comment type="similarity">
    <text evidence="2">In the N-terminal section; belongs to the glycosyltransferase 51 family.</text>
</comment>
<evidence type="ECO:0000256" key="1">
    <source>
        <dbReference type="ARBA" id="ARBA00007090"/>
    </source>
</evidence>
<keyword evidence="8" id="KW-0133">Cell shape</keyword>
<evidence type="ECO:0000259" key="15">
    <source>
        <dbReference type="Pfam" id="PF00905"/>
    </source>
</evidence>
<comment type="catalytic activity">
    <reaction evidence="13">
        <text>[GlcNAc-(1-&gt;4)-Mur2Ac(oyl-L-Ala-gamma-D-Glu-L-Lys-D-Ala-D-Ala)](n)-di-trans,octa-cis-undecaprenyl diphosphate + beta-D-GlcNAc-(1-&gt;4)-Mur2Ac(oyl-L-Ala-gamma-D-Glu-L-Lys-D-Ala-D-Ala)-di-trans,octa-cis-undecaprenyl diphosphate = [GlcNAc-(1-&gt;4)-Mur2Ac(oyl-L-Ala-gamma-D-Glu-L-Lys-D-Ala-D-Ala)](n+1)-di-trans,octa-cis-undecaprenyl diphosphate + di-trans,octa-cis-undecaprenyl diphosphate + H(+)</text>
        <dbReference type="Rhea" id="RHEA:23708"/>
        <dbReference type="Rhea" id="RHEA-COMP:9602"/>
        <dbReference type="Rhea" id="RHEA-COMP:9603"/>
        <dbReference type="ChEBI" id="CHEBI:15378"/>
        <dbReference type="ChEBI" id="CHEBI:58405"/>
        <dbReference type="ChEBI" id="CHEBI:60033"/>
        <dbReference type="ChEBI" id="CHEBI:78435"/>
        <dbReference type="EC" id="2.4.99.28"/>
    </reaction>
</comment>
<dbReference type="GO" id="GO:0009252">
    <property type="term" value="P:peptidoglycan biosynthetic process"/>
    <property type="evidence" value="ECO:0007669"/>
    <property type="project" value="UniProtKB-KW"/>
</dbReference>
<evidence type="ECO:0000256" key="10">
    <source>
        <dbReference type="ARBA" id="ARBA00023268"/>
    </source>
</evidence>
<dbReference type="AlphaFoldDB" id="A0A939PK10"/>
<organism evidence="17 18">
    <name type="scientific">Actinomadura barringtoniae</name>
    <dbReference type="NCBI Taxonomy" id="1427535"/>
    <lineage>
        <taxon>Bacteria</taxon>
        <taxon>Bacillati</taxon>
        <taxon>Actinomycetota</taxon>
        <taxon>Actinomycetes</taxon>
        <taxon>Streptosporangiales</taxon>
        <taxon>Thermomonosporaceae</taxon>
        <taxon>Actinomadura</taxon>
    </lineage>
</organism>
<dbReference type="InterPro" id="IPR012338">
    <property type="entry name" value="Beta-lactam/transpept-like"/>
</dbReference>
<evidence type="ECO:0000313" key="18">
    <source>
        <dbReference type="Proteomes" id="UP000669179"/>
    </source>
</evidence>
<keyword evidence="3" id="KW-0121">Carboxypeptidase</keyword>
<keyword evidence="4" id="KW-0645">Protease</keyword>
<accession>A0A939PK10</accession>
<keyword evidence="7" id="KW-0378">Hydrolase</keyword>
<feature type="domain" description="Penicillin-binding protein transpeptidase" evidence="15">
    <location>
        <begin position="317"/>
        <end position="549"/>
    </location>
</feature>
<evidence type="ECO:0000256" key="13">
    <source>
        <dbReference type="ARBA" id="ARBA00049902"/>
    </source>
</evidence>
<comment type="caution">
    <text evidence="17">The sequence shown here is derived from an EMBL/GenBank/DDBJ whole genome shotgun (WGS) entry which is preliminary data.</text>
</comment>
<dbReference type="InterPro" id="IPR023346">
    <property type="entry name" value="Lysozyme-like_dom_sf"/>
</dbReference>
<dbReference type="Pfam" id="PF00905">
    <property type="entry name" value="Transpeptidase"/>
    <property type="match status" value="1"/>
</dbReference>
<proteinExistence type="inferred from homology"/>
<evidence type="ECO:0000256" key="3">
    <source>
        <dbReference type="ARBA" id="ARBA00022645"/>
    </source>
</evidence>
<keyword evidence="9" id="KW-0573">Peptidoglycan synthesis</keyword>
<comment type="similarity">
    <text evidence="1">In the C-terminal section; belongs to the transpeptidase family.</text>
</comment>